<dbReference type="AlphaFoldDB" id="A0AAW5I1C0"/>
<evidence type="ECO:0000313" key="2">
    <source>
        <dbReference type="EMBL" id="MCO6395502.1"/>
    </source>
</evidence>
<proteinExistence type="predicted"/>
<evidence type="ECO:0000313" key="3">
    <source>
        <dbReference type="Proteomes" id="UP001205920"/>
    </source>
</evidence>
<name>A0AAW5I1C0_9CORY</name>
<keyword evidence="3" id="KW-1185">Reference proteome</keyword>
<accession>A0AAW5I1C0</accession>
<reference evidence="2 3" key="1">
    <citation type="submission" date="2021-01" db="EMBL/GenBank/DDBJ databases">
        <title>Identification and Characterization of Corynebacterium sp.</title>
        <authorList>
            <person name="Luo Q."/>
            <person name="Qu P."/>
            <person name="Chen Q."/>
        </authorList>
    </citation>
    <scope>NUCLEOTIDE SEQUENCE [LARGE SCALE GENOMIC DNA]</scope>
    <source>
        <strain evidence="2 3">MC-18</strain>
    </source>
</reference>
<organism evidence="2 3">
    <name type="scientific">Corynebacterium lipophilum</name>
    <dbReference type="NCBI Taxonomy" id="2804918"/>
    <lineage>
        <taxon>Bacteria</taxon>
        <taxon>Bacillati</taxon>
        <taxon>Actinomycetota</taxon>
        <taxon>Actinomycetes</taxon>
        <taxon>Mycobacteriales</taxon>
        <taxon>Corynebacteriaceae</taxon>
        <taxon>Corynebacterium</taxon>
    </lineage>
</organism>
<feature type="domain" description="Transposase IS204/IS1001/IS1096/IS1165 DDE" evidence="1">
    <location>
        <begin position="11"/>
        <end position="72"/>
    </location>
</feature>
<comment type="caution">
    <text evidence="2">The sequence shown here is derived from an EMBL/GenBank/DDBJ whole genome shotgun (WGS) entry which is preliminary data.</text>
</comment>
<sequence>MRRLIDTLVGMKDAGVAEIAQLGRTMNKRCKDILAYFDHGVSSGPVEAMNGRLEFLRGIALGFCNLDRCILRCLIHAANIRHKINAL</sequence>
<dbReference type="EMBL" id="JAEUWV010000037">
    <property type="protein sequence ID" value="MCO6395502.1"/>
    <property type="molecule type" value="Genomic_DNA"/>
</dbReference>
<evidence type="ECO:0000259" key="1">
    <source>
        <dbReference type="Pfam" id="PF01610"/>
    </source>
</evidence>
<dbReference type="Pfam" id="PF01610">
    <property type="entry name" value="DDE_Tnp_ISL3"/>
    <property type="match status" value="1"/>
</dbReference>
<gene>
    <name evidence="2" type="ORF">JMN37_11110</name>
</gene>
<dbReference type="Proteomes" id="UP001205920">
    <property type="component" value="Unassembled WGS sequence"/>
</dbReference>
<dbReference type="InterPro" id="IPR002560">
    <property type="entry name" value="Transposase_DDE"/>
</dbReference>
<protein>
    <submittedName>
        <fullName evidence="2">Transposase</fullName>
    </submittedName>
</protein>